<dbReference type="InterPro" id="IPR036849">
    <property type="entry name" value="Enolase-like_C_sf"/>
</dbReference>
<dbReference type="Gene3D" id="3.20.20.120">
    <property type="entry name" value="Enolase-like C-terminal domain"/>
    <property type="match status" value="1"/>
</dbReference>
<feature type="non-terminal residue" evidence="1">
    <location>
        <position position="66"/>
    </location>
</feature>
<dbReference type="AlphaFoldDB" id="A0A382X5B5"/>
<protein>
    <submittedName>
        <fullName evidence="1">Uncharacterized protein</fullName>
    </submittedName>
</protein>
<dbReference type="SUPFAM" id="SSF51604">
    <property type="entry name" value="Enolase C-terminal domain-like"/>
    <property type="match status" value="1"/>
</dbReference>
<evidence type="ECO:0000313" key="1">
    <source>
        <dbReference type="EMBL" id="SVD66070.1"/>
    </source>
</evidence>
<accession>A0A382X5B5</accession>
<reference evidence="1" key="1">
    <citation type="submission" date="2018-05" db="EMBL/GenBank/DDBJ databases">
        <authorList>
            <person name="Lanie J.A."/>
            <person name="Ng W.-L."/>
            <person name="Kazmierczak K.M."/>
            <person name="Andrzejewski T.M."/>
            <person name="Davidsen T.M."/>
            <person name="Wayne K.J."/>
            <person name="Tettelin H."/>
            <person name="Glass J.I."/>
            <person name="Rusch D."/>
            <person name="Podicherti R."/>
            <person name="Tsui H.-C.T."/>
            <person name="Winkler M.E."/>
        </authorList>
    </citation>
    <scope>NUCLEOTIDE SEQUENCE</scope>
</reference>
<organism evidence="1">
    <name type="scientific">marine metagenome</name>
    <dbReference type="NCBI Taxonomy" id="408172"/>
    <lineage>
        <taxon>unclassified sequences</taxon>
        <taxon>metagenomes</taxon>
        <taxon>ecological metagenomes</taxon>
    </lineage>
</organism>
<sequence>MAAAYDISVVPHASSAYIYHFVITQPHSPFCEYLNSSPDCTTFPPVFGEIFTDEPVPLNGRIRPSG</sequence>
<gene>
    <name evidence="1" type="ORF">METZ01_LOCUS418924</name>
</gene>
<dbReference type="EMBL" id="UINC01164956">
    <property type="protein sequence ID" value="SVD66070.1"/>
    <property type="molecule type" value="Genomic_DNA"/>
</dbReference>
<name>A0A382X5B5_9ZZZZ</name>
<proteinExistence type="predicted"/>